<dbReference type="AlphaFoldDB" id="A0AAD9JQX9"/>
<dbReference type="GO" id="GO:0004222">
    <property type="term" value="F:metalloendopeptidase activity"/>
    <property type="evidence" value="ECO:0007669"/>
    <property type="project" value="UniProtKB-UniRule"/>
</dbReference>
<keyword evidence="6 9" id="KW-0482">Metalloprotease</keyword>
<feature type="domain" description="Peptidase M12A" evidence="13">
    <location>
        <begin position="1"/>
        <end position="189"/>
    </location>
</feature>
<gene>
    <name evidence="14" type="ORF">LSH36_201g01018</name>
</gene>
<dbReference type="SUPFAM" id="SSF55486">
    <property type="entry name" value="Metalloproteases ('zincins'), catalytic domain"/>
    <property type="match status" value="1"/>
</dbReference>
<dbReference type="InterPro" id="IPR006026">
    <property type="entry name" value="Peptidase_Metallo"/>
</dbReference>
<dbReference type="EMBL" id="JAODUP010000201">
    <property type="protein sequence ID" value="KAK2156973.1"/>
    <property type="molecule type" value="Genomic_DNA"/>
</dbReference>
<dbReference type="PANTHER" id="PTHR10127">
    <property type="entry name" value="DISCOIDIN, CUB, EGF, LAMININ , AND ZINC METALLOPROTEASE DOMAIN CONTAINING"/>
    <property type="match status" value="1"/>
</dbReference>
<dbReference type="InterPro" id="IPR018097">
    <property type="entry name" value="EGF_Ca-bd_CS"/>
</dbReference>
<dbReference type="PROSITE" id="PS01187">
    <property type="entry name" value="EGF_CA"/>
    <property type="match status" value="1"/>
</dbReference>
<protein>
    <recommendedName>
        <fullName evidence="10">Metalloendopeptidase</fullName>
        <ecNumber evidence="10">3.4.24.-</ecNumber>
    </recommendedName>
</protein>
<dbReference type="Gene3D" id="3.40.390.10">
    <property type="entry name" value="Collagenase (Catalytic Domain)"/>
    <property type="match status" value="1"/>
</dbReference>
<evidence type="ECO:0000256" key="10">
    <source>
        <dbReference type="RuleBase" id="RU361183"/>
    </source>
</evidence>
<feature type="disulfide bond" evidence="9">
    <location>
        <begin position="60"/>
        <end position="61"/>
    </location>
</feature>
<dbReference type="SUPFAM" id="SSF49854">
    <property type="entry name" value="Spermadhesin, CUB domain"/>
    <property type="match status" value="3"/>
</dbReference>
<feature type="binding site" evidence="9">
    <location>
        <position position="97"/>
    </location>
    <ligand>
        <name>Zn(2+)</name>
        <dbReference type="ChEBI" id="CHEBI:29105"/>
        <note>catalytic</note>
    </ligand>
</feature>
<evidence type="ECO:0000259" key="12">
    <source>
        <dbReference type="PROSITE" id="PS50026"/>
    </source>
</evidence>
<feature type="domain" description="CUB" evidence="11">
    <location>
        <begin position="193"/>
        <end position="304"/>
    </location>
</feature>
<sequence length="764" mass="87477">MERIWPNGVIPFVIGNRTTSYVRHNIIQAMGQWQRHTCIRFVNRTTEEDYIVFNPGPCGCCSFVGRRGGSQDVSLSPQCAVYGVVLHELGHVIGFWHEHSRPDRDRYIYILADNIMDGKLENFAKKPDFEINSLGQPYDYHSIMHYRRNTFSKNTKHTILPKVVGVNIGQRDRLSVGDILQANLLYNCPKPRCYEEFIKPRGSFSTPNYPMHYYKHHNCTWVIHALPGEEITLEFEDFDVEKAPNCSFDYIEIREGIDVTGNLIGRLCGQGVPGFFQSQTSMWIHFVSDNSFTRRGFLAHYYKKVIPYQKPNVLWPSRSRTNDLKTLDKPNSYRAKCNDYMSSMQGKLLTPLIPVWYHGKPVQCSWTIDGGKKTSRIVLDINLSESNQGKEQCAGAIYQRVTKVIRPKGFDFHGNGYRKGKLSNQSVKNYENEYKIERYANVPYNCLTSRRLVLNTSTVMVHWSSDLHPEFSASYMIDYNECQLGISRCQHYCHNTIEGYFCSCQKGYSLQYDGYRCQPKVIDVLDRCGGNLTSERGRIRAGTEPLDDCYYFVYLPSHSRIQLTFTKFNVPSFRAYNGSCLYAYVEILLGKTMHSKGRFCGRTKPPTITATTDQLTVKVHTNLKHFYLLPYFSAKYVTTRAQSSEGRCFYKLRARGSTISSPGFPNPYPANSFCVWRISARKGERIKMTFDLIDIEKTKVCSFDYVEVYDSKHVTGPVIGRYCGQIVPAPIISSGKHLRVMFVTDGTGSGAGFTAHFSVLKSND</sequence>
<keyword evidence="2 9" id="KW-0479">Metal-binding</keyword>
<evidence type="ECO:0000256" key="6">
    <source>
        <dbReference type="ARBA" id="ARBA00023049"/>
    </source>
</evidence>
<evidence type="ECO:0000256" key="2">
    <source>
        <dbReference type="ARBA" id="ARBA00022723"/>
    </source>
</evidence>
<dbReference type="InterPro" id="IPR024079">
    <property type="entry name" value="MetalloPept_cat_dom_sf"/>
</dbReference>
<evidence type="ECO:0000259" key="13">
    <source>
        <dbReference type="PROSITE" id="PS51864"/>
    </source>
</evidence>
<feature type="binding site" evidence="9">
    <location>
        <position position="87"/>
    </location>
    <ligand>
        <name>Zn(2+)</name>
        <dbReference type="ChEBI" id="CHEBI:29105"/>
        <note>catalytic</note>
    </ligand>
</feature>
<dbReference type="FunFam" id="2.60.120.290:FF:000013">
    <property type="entry name" value="Membrane frizzled-related protein"/>
    <property type="match status" value="2"/>
</dbReference>
<dbReference type="CDD" id="cd00041">
    <property type="entry name" value="CUB"/>
    <property type="match status" value="3"/>
</dbReference>
<keyword evidence="4 9" id="KW-0378">Hydrolase</keyword>
<evidence type="ECO:0000256" key="7">
    <source>
        <dbReference type="ARBA" id="ARBA00023157"/>
    </source>
</evidence>
<dbReference type="PANTHER" id="PTHR10127:SF850">
    <property type="entry name" value="METALLOENDOPEPTIDASE"/>
    <property type="match status" value="1"/>
</dbReference>
<dbReference type="GO" id="GO:0006508">
    <property type="term" value="P:proteolysis"/>
    <property type="evidence" value="ECO:0007669"/>
    <property type="project" value="UniProtKB-KW"/>
</dbReference>
<dbReference type="SUPFAM" id="SSF57196">
    <property type="entry name" value="EGF/Laminin"/>
    <property type="match status" value="1"/>
</dbReference>
<keyword evidence="3" id="KW-0677">Repeat</keyword>
<dbReference type="Pfam" id="PF00431">
    <property type="entry name" value="CUB"/>
    <property type="match status" value="3"/>
</dbReference>
<dbReference type="PROSITE" id="PS50026">
    <property type="entry name" value="EGF_3"/>
    <property type="match status" value="1"/>
</dbReference>
<evidence type="ECO:0000256" key="9">
    <source>
        <dbReference type="PROSITE-ProRule" id="PRU01211"/>
    </source>
</evidence>
<dbReference type="InterPro" id="IPR000152">
    <property type="entry name" value="EGF-type_Asp/Asn_hydroxyl_site"/>
</dbReference>
<feature type="domain" description="EGF-like" evidence="12">
    <location>
        <begin position="478"/>
        <end position="518"/>
    </location>
</feature>
<feature type="domain" description="CUB" evidence="11">
    <location>
        <begin position="648"/>
        <end position="760"/>
    </location>
</feature>
<dbReference type="InterPro" id="IPR000859">
    <property type="entry name" value="CUB_dom"/>
</dbReference>
<evidence type="ECO:0000313" key="14">
    <source>
        <dbReference type="EMBL" id="KAK2156973.1"/>
    </source>
</evidence>
<dbReference type="InterPro" id="IPR001881">
    <property type="entry name" value="EGF-like_Ca-bd_dom"/>
</dbReference>
<dbReference type="Gene3D" id="2.10.25.10">
    <property type="entry name" value="Laminin"/>
    <property type="match status" value="1"/>
</dbReference>
<dbReference type="SMART" id="SM00181">
    <property type="entry name" value="EGF"/>
    <property type="match status" value="1"/>
</dbReference>
<dbReference type="EC" id="3.4.24.-" evidence="10"/>
<dbReference type="PROSITE" id="PS01180">
    <property type="entry name" value="CUB"/>
    <property type="match status" value="3"/>
</dbReference>
<evidence type="ECO:0000256" key="8">
    <source>
        <dbReference type="PROSITE-ProRule" id="PRU00076"/>
    </source>
</evidence>
<dbReference type="SMART" id="SM00235">
    <property type="entry name" value="ZnMc"/>
    <property type="match status" value="1"/>
</dbReference>
<organism evidence="14 15">
    <name type="scientific">Paralvinella palmiformis</name>
    <dbReference type="NCBI Taxonomy" id="53620"/>
    <lineage>
        <taxon>Eukaryota</taxon>
        <taxon>Metazoa</taxon>
        <taxon>Spiralia</taxon>
        <taxon>Lophotrochozoa</taxon>
        <taxon>Annelida</taxon>
        <taxon>Polychaeta</taxon>
        <taxon>Sedentaria</taxon>
        <taxon>Canalipalpata</taxon>
        <taxon>Terebellida</taxon>
        <taxon>Terebelliformia</taxon>
        <taxon>Alvinellidae</taxon>
        <taxon>Paralvinella</taxon>
    </lineage>
</organism>
<name>A0AAD9JQX9_9ANNE</name>
<dbReference type="SMART" id="SM00042">
    <property type="entry name" value="CUB"/>
    <property type="match status" value="3"/>
</dbReference>
<feature type="domain" description="CUB" evidence="11">
    <location>
        <begin position="528"/>
        <end position="639"/>
    </location>
</feature>
<keyword evidence="1 9" id="KW-0645">Protease</keyword>
<comment type="caution">
    <text evidence="8">Lacks conserved residue(s) required for the propagation of feature annotation.</text>
</comment>
<proteinExistence type="predicted"/>
<comment type="caution">
    <text evidence="14">The sequence shown here is derived from an EMBL/GenBank/DDBJ whole genome shotgun (WGS) entry which is preliminary data.</text>
</comment>
<dbReference type="InterPro" id="IPR035914">
    <property type="entry name" value="Sperma_CUB_dom_sf"/>
</dbReference>
<dbReference type="GO" id="GO:0005509">
    <property type="term" value="F:calcium ion binding"/>
    <property type="evidence" value="ECO:0007669"/>
    <property type="project" value="InterPro"/>
</dbReference>
<keyword evidence="7 9" id="KW-1015">Disulfide bond</keyword>
<dbReference type="Pfam" id="PF01400">
    <property type="entry name" value="Astacin"/>
    <property type="match status" value="1"/>
</dbReference>
<dbReference type="InterPro" id="IPR001506">
    <property type="entry name" value="Peptidase_M12A"/>
</dbReference>
<feature type="active site" evidence="9">
    <location>
        <position position="88"/>
    </location>
</feature>
<dbReference type="PROSITE" id="PS00010">
    <property type="entry name" value="ASX_HYDROXYL"/>
    <property type="match status" value="1"/>
</dbReference>
<dbReference type="InterPro" id="IPR000742">
    <property type="entry name" value="EGF"/>
</dbReference>
<accession>A0AAD9JQX9</accession>
<evidence type="ECO:0000256" key="4">
    <source>
        <dbReference type="ARBA" id="ARBA00022801"/>
    </source>
</evidence>
<dbReference type="Gene3D" id="2.60.120.290">
    <property type="entry name" value="Spermadhesin, CUB domain"/>
    <property type="match status" value="3"/>
</dbReference>
<dbReference type="CDD" id="cd00054">
    <property type="entry name" value="EGF_CA"/>
    <property type="match status" value="1"/>
</dbReference>
<dbReference type="GO" id="GO:0008270">
    <property type="term" value="F:zinc ion binding"/>
    <property type="evidence" value="ECO:0007669"/>
    <property type="project" value="UniProtKB-UniRule"/>
</dbReference>
<evidence type="ECO:0000256" key="5">
    <source>
        <dbReference type="ARBA" id="ARBA00022833"/>
    </source>
</evidence>
<keyword evidence="15" id="KW-1185">Reference proteome</keyword>
<reference evidence="14" key="1">
    <citation type="journal article" date="2023" name="Mol. Biol. Evol.">
        <title>Third-Generation Sequencing Reveals the Adaptive Role of the Epigenome in Three Deep-Sea Polychaetes.</title>
        <authorList>
            <person name="Perez M."/>
            <person name="Aroh O."/>
            <person name="Sun Y."/>
            <person name="Lan Y."/>
            <person name="Juniper S.K."/>
            <person name="Young C.R."/>
            <person name="Angers B."/>
            <person name="Qian P.Y."/>
        </authorList>
    </citation>
    <scope>NUCLEOTIDE SEQUENCE</scope>
    <source>
        <strain evidence="14">P08H-3</strain>
    </source>
</reference>
<dbReference type="Proteomes" id="UP001208570">
    <property type="component" value="Unassembled WGS sequence"/>
</dbReference>
<keyword evidence="8" id="KW-0245">EGF-like domain</keyword>
<keyword evidence="5 9" id="KW-0862">Zinc</keyword>
<dbReference type="PROSITE" id="PS51864">
    <property type="entry name" value="ASTACIN"/>
    <property type="match status" value="1"/>
</dbReference>
<evidence type="ECO:0000313" key="15">
    <source>
        <dbReference type="Proteomes" id="UP001208570"/>
    </source>
</evidence>
<dbReference type="PRINTS" id="PR00480">
    <property type="entry name" value="ASTACIN"/>
</dbReference>
<evidence type="ECO:0000259" key="11">
    <source>
        <dbReference type="PROSITE" id="PS01180"/>
    </source>
</evidence>
<feature type="binding site" evidence="9">
    <location>
        <position position="91"/>
    </location>
    <ligand>
        <name>Zn(2+)</name>
        <dbReference type="ChEBI" id="CHEBI:29105"/>
        <note>catalytic</note>
    </ligand>
</feature>
<evidence type="ECO:0000256" key="1">
    <source>
        <dbReference type="ARBA" id="ARBA00022670"/>
    </source>
</evidence>
<dbReference type="PROSITE" id="PS01186">
    <property type="entry name" value="EGF_2"/>
    <property type="match status" value="1"/>
</dbReference>
<evidence type="ECO:0000256" key="3">
    <source>
        <dbReference type="ARBA" id="ARBA00022737"/>
    </source>
</evidence>
<comment type="cofactor">
    <cofactor evidence="9 10">
        <name>Zn(2+)</name>
        <dbReference type="ChEBI" id="CHEBI:29105"/>
    </cofactor>
    <text evidence="9 10">Binds 1 zinc ion per subunit.</text>
</comment>
<dbReference type="SMART" id="SM00179">
    <property type="entry name" value="EGF_CA"/>
    <property type="match status" value="1"/>
</dbReference>